<keyword evidence="2" id="KW-1185">Reference proteome</keyword>
<comment type="caution">
    <text evidence="1">The sequence shown here is derived from an EMBL/GenBank/DDBJ whole genome shotgun (WGS) entry which is preliminary data.</text>
</comment>
<evidence type="ECO:0000313" key="1">
    <source>
        <dbReference type="EMBL" id="KAJ3167837.1"/>
    </source>
</evidence>
<organism evidence="1 2">
    <name type="scientific">Geranomyces variabilis</name>
    <dbReference type="NCBI Taxonomy" id="109894"/>
    <lineage>
        <taxon>Eukaryota</taxon>
        <taxon>Fungi</taxon>
        <taxon>Fungi incertae sedis</taxon>
        <taxon>Chytridiomycota</taxon>
        <taxon>Chytridiomycota incertae sedis</taxon>
        <taxon>Chytridiomycetes</taxon>
        <taxon>Spizellomycetales</taxon>
        <taxon>Powellomycetaceae</taxon>
        <taxon>Geranomyces</taxon>
    </lineage>
</organism>
<sequence length="194" mass="21328">MLGHIVAYIRKGWPSGLMSERDADALALWDLFDQAAPANIRTHFAEIESRASRKRRGSAGASCNYLLTSDSLGTTEGWGTGIGALAGITSPNASEIQQVWSLSSVNIHYEPAKQISETMPDRNEGIHRLHVSRVLYQNWKAVHMVVSFLCGGYYAVKEHCTAELPMRPDSNSGPMCYGYLLTQIHAFKAPKTSS</sequence>
<dbReference type="EMBL" id="JADGJQ010000130">
    <property type="protein sequence ID" value="KAJ3167837.1"/>
    <property type="molecule type" value="Genomic_DNA"/>
</dbReference>
<reference evidence="1" key="1">
    <citation type="submission" date="2020-05" db="EMBL/GenBank/DDBJ databases">
        <title>Phylogenomic resolution of chytrid fungi.</title>
        <authorList>
            <person name="Stajich J.E."/>
            <person name="Amses K."/>
            <person name="Simmons R."/>
            <person name="Seto K."/>
            <person name="Myers J."/>
            <person name="Bonds A."/>
            <person name="Quandt C.A."/>
            <person name="Barry K."/>
            <person name="Liu P."/>
            <person name="Grigoriev I."/>
            <person name="Longcore J.E."/>
            <person name="James T.Y."/>
        </authorList>
    </citation>
    <scope>NUCLEOTIDE SEQUENCE</scope>
    <source>
        <strain evidence="1">JEL0379</strain>
    </source>
</reference>
<protein>
    <submittedName>
        <fullName evidence="1">Uncharacterized protein</fullName>
    </submittedName>
</protein>
<dbReference type="AlphaFoldDB" id="A0AAD5TB77"/>
<dbReference type="Proteomes" id="UP001212152">
    <property type="component" value="Unassembled WGS sequence"/>
</dbReference>
<accession>A0AAD5TB77</accession>
<name>A0AAD5TB77_9FUNG</name>
<evidence type="ECO:0000313" key="2">
    <source>
        <dbReference type="Proteomes" id="UP001212152"/>
    </source>
</evidence>
<gene>
    <name evidence="1" type="ORF">HDU87_001430</name>
</gene>
<proteinExistence type="predicted"/>